<feature type="signal peptide" evidence="5">
    <location>
        <begin position="1"/>
        <end position="35"/>
    </location>
</feature>
<evidence type="ECO:0000256" key="3">
    <source>
        <dbReference type="ARBA" id="ARBA00022729"/>
    </source>
</evidence>
<dbReference type="InterPro" id="IPR005657">
    <property type="entry name" value="Triabi/Procalin"/>
</dbReference>
<dbReference type="Pfam" id="PF03973">
    <property type="entry name" value="Triabin"/>
    <property type="match status" value="1"/>
</dbReference>
<evidence type="ECO:0000313" key="6">
    <source>
        <dbReference type="EMBL" id="JAW12787.1"/>
    </source>
</evidence>
<name>A0A224XJY1_9HEMI</name>
<evidence type="ECO:0000256" key="1">
    <source>
        <dbReference type="ARBA" id="ARBA00004613"/>
    </source>
</evidence>
<dbReference type="GO" id="GO:0030682">
    <property type="term" value="P:symbiont-mediated perturbation of host defenses"/>
    <property type="evidence" value="ECO:0007669"/>
    <property type="project" value="InterPro"/>
</dbReference>
<dbReference type="AlphaFoldDB" id="A0A224XJY1"/>
<dbReference type="Gene3D" id="2.40.128.20">
    <property type="match status" value="1"/>
</dbReference>
<dbReference type="GO" id="GO:0005576">
    <property type="term" value="C:extracellular region"/>
    <property type="evidence" value="ECO:0007669"/>
    <property type="project" value="UniProtKB-SubCell"/>
</dbReference>
<dbReference type="InterPro" id="IPR012674">
    <property type="entry name" value="Calycin"/>
</dbReference>
<keyword evidence="2" id="KW-0964">Secreted</keyword>
<feature type="chain" id="PRO_5012917374" evidence="5">
    <location>
        <begin position="36"/>
        <end position="216"/>
    </location>
</feature>
<sequence>MHYSWMNLLAVNSELPNTKMNTMLLFLGLLTFALAETPPRVRECSNVSVKQNFQPQNFFKGKWFLTNVKPTPEESDATNVCQGSTSRELEDGTVNHVIFAYSDVLKPEFMLTNCTGNVKNKQEKVVFQCERKRHDKTENFQLEVTIVETDYENFAIYYVCGKHGAEVTGDDFLVLNRKEDGEPTDPRIAETLKRHGLVLNELLSRKSVHCKVPPNV</sequence>
<protein>
    <submittedName>
        <fullName evidence="6">Putative triabin-like lipocalin</fullName>
    </submittedName>
</protein>
<reference evidence="6" key="1">
    <citation type="journal article" date="2018" name="PLoS Negl. Trop. Dis.">
        <title>An insight into the salivary gland and fat body transcriptome of Panstrongylus lignarius (Hemiptera: Heteroptera), the main vector of Chagas disease in Peru.</title>
        <authorList>
            <person name="Nevoa J.C."/>
            <person name="Mendes M.T."/>
            <person name="da Silva M.V."/>
            <person name="Soares S.C."/>
            <person name="Oliveira C.J.F."/>
            <person name="Ribeiro J.M.C."/>
        </authorList>
    </citation>
    <scope>NUCLEOTIDE SEQUENCE</scope>
</reference>
<dbReference type="SUPFAM" id="SSF50814">
    <property type="entry name" value="Lipocalins"/>
    <property type="match status" value="1"/>
</dbReference>
<evidence type="ECO:0000256" key="5">
    <source>
        <dbReference type="SAM" id="SignalP"/>
    </source>
</evidence>
<dbReference type="EMBL" id="GFTR01003639">
    <property type="protein sequence ID" value="JAW12787.1"/>
    <property type="molecule type" value="Transcribed_RNA"/>
</dbReference>
<evidence type="ECO:0000256" key="4">
    <source>
        <dbReference type="ARBA" id="ARBA00034121"/>
    </source>
</evidence>
<comment type="similarity">
    <text evidence="4">Belongs to the calycin superfamily. Triabin family.</text>
</comment>
<organism evidence="6">
    <name type="scientific">Panstrongylus lignarius</name>
    <dbReference type="NCBI Taxonomy" id="156445"/>
    <lineage>
        <taxon>Eukaryota</taxon>
        <taxon>Metazoa</taxon>
        <taxon>Ecdysozoa</taxon>
        <taxon>Arthropoda</taxon>
        <taxon>Hexapoda</taxon>
        <taxon>Insecta</taxon>
        <taxon>Pterygota</taxon>
        <taxon>Neoptera</taxon>
        <taxon>Paraneoptera</taxon>
        <taxon>Hemiptera</taxon>
        <taxon>Heteroptera</taxon>
        <taxon>Panheteroptera</taxon>
        <taxon>Cimicomorpha</taxon>
        <taxon>Reduviidae</taxon>
        <taxon>Triatominae</taxon>
        <taxon>Panstrongylus</taxon>
    </lineage>
</organism>
<evidence type="ECO:0000256" key="2">
    <source>
        <dbReference type="ARBA" id="ARBA00022525"/>
    </source>
</evidence>
<comment type="subcellular location">
    <subcellularLocation>
        <location evidence="1">Secreted</location>
    </subcellularLocation>
</comment>
<dbReference type="CDD" id="cd19423">
    <property type="entry name" value="lipocalin_LTBP1-like"/>
    <property type="match status" value="1"/>
</dbReference>
<keyword evidence="3 5" id="KW-0732">Signal</keyword>
<accession>A0A224XJY1</accession>
<proteinExistence type="inferred from homology"/>